<sequence length="85" mass="9760">MSTKVIQFESGNMLGCFLLFFFFNLFPLCCWERYDGGSICSSTTFIVLILLWDFNCTINFKVLTCQMPTKYCSIPKLTLVVTSVE</sequence>
<feature type="transmembrane region" description="Helical" evidence="1">
    <location>
        <begin position="43"/>
        <end position="63"/>
    </location>
</feature>
<dbReference type="EMBL" id="GGEC01081071">
    <property type="protein sequence ID" value="MBX61555.1"/>
    <property type="molecule type" value="Transcribed_RNA"/>
</dbReference>
<accession>A0A2P2Q3K8</accession>
<evidence type="ECO:0000313" key="2">
    <source>
        <dbReference type="EMBL" id="MBX61555.1"/>
    </source>
</evidence>
<keyword evidence="1" id="KW-1133">Transmembrane helix</keyword>
<protein>
    <submittedName>
        <fullName evidence="2">Uncharacterized protein</fullName>
    </submittedName>
</protein>
<keyword evidence="1" id="KW-0472">Membrane</keyword>
<name>A0A2P2Q3K8_RHIMU</name>
<dbReference type="AlphaFoldDB" id="A0A2P2Q3K8"/>
<reference evidence="2" key="1">
    <citation type="submission" date="2018-02" db="EMBL/GenBank/DDBJ databases">
        <title>Rhizophora mucronata_Transcriptome.</title>
        <authorList>
            <person name="Meera S.P."/>
            <person name="Sreeshan A."/>
            <person name="Augustine A."/>
        </authorList>
    </citation>
    <scope>NUCLEOTIDE SEQUENCE</scope>
    <source>
        <tissue evidence="2">Leaf</tissue>
    </source>
</reference>
<evidence type="ECO:0000256" key="1">
    <source>
        <dbReference type="SAM" id="Phobius"/>
    </source>
</evidence>
<keyword evidence="1" id="KW-0812">Transmembrane</keyword>
<organism evidence="2">
    <name type="scientific">Rhizophora mucronata</name>
    <name type="common">Asiatic mangrove</name>
    <dbReference type="NCBI Taxonomy" id="61149"/>
    <lineage>
        <taxon>Eukaryota</taxon>
        <taxon>Viridiplantae</taxon>
        <taxon>Streptophyta</taxon>
        <taxon>Embryophyta</taxon>
        <taxon>Tracheophyta</taxon>
        <taxon>Spermatophyta</taxon>
        <taxon>Magnoliopsida</taxon>
        <taxon>eudicotyledons</taxon>
        <taxon>Gunneridae</taxon>
        <taxon>Pentapetalae</taxon>
        <taxon>rosids</taxon>
        <taxon>fabids</taxon>
        <taxon>Malpighiales</taxon>
        <taxon>Rhizophoraceae</taxon>
        <taxon>Rhizophora</taxon>
    </lineage>
</organism>
<feature type="transmembrane region" description="Helical" evidence="1">
    <location>
        <begin position="12"/>
        <end position="31"/>
    </location>
</feature>
<proteinExistence type="predicted"/>